<comment type="caution">
    <text evidence="3">The sequence shown here is derived from an EMBL/GenBank/DDBJ whole genome shotgun (WGS) entry which is preliminary data.</text>
</comment>
<keyword evidence="2" id="KW-0732">Signal</keyword>
<dbReference type="Proteomes" id="UP000317238">
    <property type="component" value="Unassembled WGS sequence"/>
</dbReference>
<dbReference type="EMBL" id="SJPL01000001">
    <property type="protein sequence ID" value="TWT67810.1"/>
    <property type="molecule type" value="Genomic_DNA"/>
</dbReference>
<accession>A0A5C5XXZ2</accession>
<evidence type="ECO:0000313" key="6">
    <source>
        <dbReference type="Proteomes" id="UP000317238"/>
    </source>
</evidence>
<organism evidence="3 6">
    <name type="scientific">Crateriforma conspicua</name>
    <dbReference type="NCBI Taxonomy" id="2527996"/>
    <lineage>
        <taxon>Bacteria</taxon>
        <taxon>Pseudomonadati</taxon>
        <taxon>Planctomycetota</taxon>
        <taxon>Planctomycetia</taxon>
        <taxon>Planctomycetales</taxon>
        <taxon>Planctomycetaceae</taxon>
        <taxon>Crateriforma</taxon>
    </lineage>
</organism>
<name>A0A5C5XXZ2_9PLAN</name>
<protein>
    <recommendedName>
        <fullName evidence="7">TIGR03009 domain-containing protein</fullName>
    </recommendedName>
</protein>
<dbReference type="Gene3D" id="2.50.20.10">
    <property type="entry name" value="Lipoprotein localisation LolA/LolB/LppX"/>
    <property type="match status" value="1"/>
</dbReference>
<dbReference type="RefSeq" id="WP_231604629.1">
    <property type="nucleotide sequence ID" value="NZ_SJPZ01000001.1"/>
</dbReference>
<feature type="region of interest" description="Disordered" evidence="1">
    <location>
        <begin position="26"/>
        <end position="48"/>
    </location>
</feature>
<keyword evidence="6" id="KW-1185">Reference proteome</keyword>
<dbReference type="EMBL" id="SJPZ01000001">
    <property type="protein sequence ID" value="TWU67244.1"/>
    <property type="molecule type" value="Genomic_DNA"/>
</dbReference>
<sequence precursor="true">MRHATVMAMAFLTWHGMTAGFTAPAQTANQPQERIASASRSGGQQAPDQNEALAPFQLSAAEQARLDQILAAWEKQSGSTKTLECTFHRYHYDTASAPAGIYASASLGQIKYAEPDKGLFRVDQKVFYKGMEGGKPQHAAIDGQFGEHWVCNGKELLEFDRSNKECRIQALPPQLQGAGIIDSPLPFVFNLKANDIKQRYWVRQVMAPKPDLIMIEAWPKRQQDAAQYKLVQIVLQQDTFLPAGLVMYAPNYDARTAPHRDIYEFSKATRNGSMNRLSNFMNNFIPEKPPSDWKIHRDTFTPGN</sequence>
<evidence type="ECO:0000313" key="4">
    <source>
        <dbReference type="EMBL" id="TWU67244.1"/>
    </source>
</evidence>
<evidence type="ECO:0000256" key="2">
    <source>
        <dbReference type="SAM" id="SignalP"/>
    </source>
</evidence>
<reference evidence="5 6" key="1">
    <citation type="submission" date="2019-02" db="EMBL/GenBank/DDBJ databases">
        <title>Deep-cultivation of Planctomycetes and their phenomic and genomic characterization uncovers novel biology.</title>
        <authorList>
            <person name="Wiegand S."/>
            <person name="Jogler M."/>
            <person name="Boedeker C."/>
            <person name="Pinto D."/>
            <person name="Vollmers J."/>
            <person name="Rivas-Marin E."/>
            <person name="Kohn T."/>
            <person name="Peeters S.H."/>
            <person name="Heuer A."/>
            <person name="Rast P."/>
            <person name="Oberbeckmann S."/>
            <person name="Bunk B."/>
            <person name="Jeske O."/>
            <person name="Meyerdierks A."/>
            <person name="Storesund J.E."/>
            <person name="Kallscheuer N."/>
            <person name="Luecker S."/>
            <person name="Lage O.M."/>
            <person name="Pohl T."/>
            <person name="Merkel B.J."/>
            <person name="Hornburger P."/>
            <person name="Mueller R.-W."/>
            <person name="Bruemmer F."/>
            <person name="Labrenz M."/>
            <person name="Spormann A.M."/>
            <person name="Op Den Camp H."/>
            <person name="Overmann J."/>
            <person name="Amann R."/>
            <person name="Jetten M.S.M."/>
            <person name="Mascher T."/>
            <person name="Medema M.H."/>
            <person name="Devos D.P."/>
            <person name="Kaster A.-K."/>
            <person name="Ovreas L."/>
            <person name="Rohde M."/>
            <person name="Galperin M.Y."/>
            <person name="Jogler C."/>
        </authorList>
    </citation>
    <scope>NUCLEOTIDE SEQUENCE [LARGE SCALE GENOMIC DNA]</scope>
    <source>
        <strain evidence="3 6">Pan14r</strain>
        <strain evidence="4 5">V7</strain>
    </source>
</reference>
<proteinExistence type="predicted"/>
<dbReference type="AlphaFoldDB" id="A0A5C5XXZ2"/>
<gene>
    <name evidence="3" type="ORF">Pan14r_00470</name>
    <name evidence="4" type="ORF">V7x_28170</name>
</gene>
<feature type="signal peptide" evidence="2">
    <location>
        <begin position="1"/>
        <end position="19"/>
    </location>
</feature>
<evidence type="ECO:0000313" key="3">
    <source>
        <dbReference type="EMBL" id="TWT67810.1"/>
    </source>
</evidence>
<accession>A0A5C6FY20</accession>
<dbReference type="NCBIfam" id="TIGR03009">
    <property type="entry name" value="plancto_dom_2"/>
    <property type="match status" value="1"/>
</dbReference>
<dbReference type="InterPro" id="IPR017461">
    <property type="entry name" value="CHP03009_planctomycetes"/>
</dbReference>
<evidence type="ECO:0000313" key="5">
    <source>
        <dbReference type="Proteomes" id="UP000316476"/>
    </source>
</evidence>
<feature type="chain" id="PRO_5036139009" description="TIGR03009 domain-containing protein" evidence="2">
    <location>
        <begin position="20"/>
        <end position="304"/>
    </location>
</feature>
<dbReference type="Proteomes" id="UP000316476">
    <property type="component" value="Unassembled WGS sequence"/>
</dbReference>
<evidence type="ECO:0000256" key="1">
    <source>
        <dbReference type="SAM" id="MobiDB-lite"/>
    </source>
</evidence>
<evidence type="ECO:0008006" key="7">
    <source>
        <dbReference type="Google" id="ProtNLM"/>
    </source>
</evidence>